<dbReference type="InterPro" id="IPR022454">
    <property type="entry name" value="CHP03883_F420-assoc"/>
</dbReference>
<reference evidence="1 2" key="1">
    <citation type="submission" date="2020-07" db="EMBL/GenBank/DDBJ databases">
        <title>Sequencing the genomes of 1000 actinobacteria strains.</title>
        <authorList>
            <person name="Klenk H.-P."/>
        </authorList>
    </citation>
    <scope>NUCLEOTIDE SEQUENCE [LARGE SCALE GENOMIC DNA]</scope>
    <source>
        <strain evidence="1 2">DSM 26341</strain>
    </source>
</reference>
<keyword evidence="2" id="KW-1185">Reference proteome</keyword>
<evidence type="ECO:0000313" key="1">
    <source>
        <dbReference type="EMBL" id="NYI69437.1"/>
    </source>
</evidence>
<sequence length="355" mass="38609">MPDSSGSRADQMIDFDFAWRTANELLPAGPSMSPSEREAHVSALREAAEIATAHVQRVSGLDVDEALERDTSVLVVDRSSWAKANTQSFRTLLEAPIAAALDAGDKSSGVGPVSRRTTGAELGAMLAFLGTRVLGQYEPFAPGGGRLLLVAPTIASVAQRLDVDHDDFRLWVCLHEETHRVQFAAAPWLAAHVRGRIDSLGEQMLGTVSAADRLRQIFRKVPEVFGPGGTKEALDLVSTPQSSLELDRLTAIMSLLEGHADVVMDEVGPEVIPTVEHIRSTFNAHRSGHGGIDGLIRKFLGLEAKMRQYKEGAAFVRAVVARVGFAGLNRVWLAPEYLPEPDEIAEPDRWLRRVL</sequence>
<dbReference type="Gene3D" id="1.20.150.30">
    <property type="entry name" value="Zincin-like metallopeptidase, N-terminal domain"/>
    <property type="match status" value="1"/>
</dbReference>
<accession>A0A7Z0D5T9</accession>
<evidence type="ECO:0000313" key="2">
    <source>
        <dbReference type="Proteomes" id="UP000539111"/>
    </source>
</evidence>
<dbReference type="SUPFAM" id="SSF55486">
    <property type="entry name" value="Metalloproteases ('zincins'), catalytic domain"/>
    <property type="match status" value="1"/>
</dbReference>
<comment type="caution">
    <text evidence="1">The sequence shown here is derived from an EMBL/GenBank/DDBJ whole genome shotgun (WGS) entry which is preliminary data.</text>
</comment>
<dbReference type="InterPro" id="IPR042271">
    <property type="entry name" value="Zinicin_2_N"/>
</dbReference>
<protein>
    <submittedName>
        <fullName evidence="1">Coenzyme F420 biosynthesis associated uncharacterized protein</fullName>
    </submittedName>
</protein>
<dbReference type="EMBL" id="JACBZP010000001">
    <property type="protein sequence ID" value="NYI69437.1"/>
    <property type="molecule type" value="Genomic_DNA"/>
</dbReference>
<organism evidence="1 2">
    <name type="scientific">Spelaeicoccus albus</name>
    <dbReference type="NCBI Taxonomy" id="1280376"/>
    <lineage>
        <taxon>Bacteria</taxon>
        <taxon>Bacillati</taxon>
        <taxon>Actinomycetota</taxon>
        <taxon>Actinomycetes</taxon>
        <taxon>Micrococcales</taxon>
        <taxon>Brevibacteriaceae</taxon>
        <taxon>Spelaeicoccus</taxon>
    </lineage>
</organism>
<dbReference type="NCBIfam" id="TIGR03883">
    <property type="entry name" value="DUF2342_F420"/>
    <property type="match status" value="1"/>
</dbReference>
<gene>
    <name evidence="1" type="ORF">BJY26_003743</name>
</gene>
<dbReference type="PANTHER" id="PTHR39420:SF1">
    <property type="entry name" value="HYDROLASE"/>
    <property type="match status" value="1"/>
</dbReference>
<name>A0A7Z0D5T9_9MICO</name>
<dbReference type="Pfam" id="PF10103">
    <property type="entry name" value="Zincin_2"/>
    <property type="match status" value="1"/>
</dbReference>
<dbReference type="PANTHER" id="PTHR39420">
    <property type="match status" value="1"/>
</dbReference>
<dbReference type="Proteomes" id="UP000539111">
    <property type="component" value="Unassembled WGS sequence"/>
</dbReference>
<dbReference type="RefSeq" id="WP_179429663.1">
    <property type="nucleotide sequence ID" value="NZ_JACBZP010000001.1"/>
</dbReference>
<dbReference type="NCBIfam" id="TIGR03624">
    <property type="entry name" value="putative hydrolase"/>
    <property type="match status" value="1"/>
</dbReference>
<proteinExistence type="predicted"/>
<dbReference type="InterPro" id="IPR018766">
    <property type="entry name" value="Zinicin_2"/>
</dbReference>
<dbReference type="AlphaFoldDB" id="A0A7Z0D5T9"/>